<gene>
    <name evidence="2" type="ORF">EVJ46_00075</name>
</gene>
<dbReference type="Pfam" id="PF19044">
    <property type="entry name" value="P-loop_TraG"/>
    <property type="match status" value="1"/>
</dbReference>
<feature type="domain" description="TraG P-loop" evidence="1">
    <location>
        <begin position="530"/>
        <end position="880"/>
    </location>
</feature>
<protein>
    <recommendedName>
        <fullName evidence="1">TraG P-loop domain-containing protein</fullName>
    </recommendedName>
</protein>
<name>A0A519BHC3_ACIG2</name>
<dbReference type="InterPro" id="IPR027417">
    <property type="entry name" value="P-loop_NTPase"/>
</dbReference>
<evidence type="ECO:0000313" key="3">
    <source>
        <dbReference type="Proteomes" id="UP000316562"/>
    </source>
</evidence>
<reference evidence="2 3" key="1">
    <citation type="journal article" date="2019" name="ISME J.">
        <title>Insights into ecological role of a new deltaproteobacterial order Candidatus Acidulodesulfobacterales by metagenomics and metatranscriptomics.</title>
        <authorList>
            <person name="Tan S."/>
            <person name="Liu J."/>
            <person name="Fang Y."/>
            <person name="Hedlund B.P."/>
            <person name="Lian Z.H."/>
            <person name="Huang L.Y."/>
            <person name="Li J.T."/>
            <person name="Huang L.N."/>
            <person name="Li W.J."/>
            <person name="Jiang H.C."/>
            <person name="Dong H.L."/>
            <person name="Shu W.S."/>
        </authorList>
    </citation>
    <scope>NUCLEOTIDE SEQUENCE [LARGE SCALE GENOMIC DNA]</scope>
    <source>
        <strain evidence="2">AP2</strain>
    </source>
</reference>
<evidence type="ECO:0000313" key="2">
    <source>
        <dbReference type="EMBL" id="RZD16673.1"/>
    </source>
</evidence>
<dbReference type="CDD" id="cd01127">
    <property type="entry name" value="TrwB_TraG_TraD_VirD4"/>
    <property type="match status" value="1"/>
</dbReference>
<dbReference type="Gene3D" id="3.40.50.300">
    <property type="entry name" value="P-loop containing nucleotide triphosphate hydrolases"/>
    <property type="match status" value="1"/>
</dbReference>
<comment type="caution">
    <text evidence="2">The sequence shown here is derived from an EMBL/GenBank/DDBJ whole genome shotgun (WGS) entry which is preliminary data.</text>
</comment>
<dbReference type="PANTHER" id="PTHR30121">
    <property type="entry name" value="UNCHARACTERIZED PROTEIN YJGR-RELATED"/>
    <property type="match status" value="1"/>
</dbReference>
<dbReference type="InterPro" id="IPR051162">
    <property type="entry name" value="T4SS_component"/>
</dbReference>
<dbReference type="InterPro" id="IPR043964">
    <property type="entry name" value="P-loop_TraG"/>
</dbReference>
<accession>A0A519BHC3</accession>
<sequence length="911" mass="105123">MPLIQVNVERSLAVRPKFLGLEITDLFLVGAVFGIAFSISQNTFLNLAIVAVCYAGLRIFKFNKPPNYTSNLFYYLGSNKAYTLANKDLDYIKITEGKQTVKKAKEQKGLKSFYNKINIWSIEDNCIVGLNEDYTAGFKIAGKNIFLVDENEATDIVAGVRSMLNNLTEKLKVQIIYDVDDGNEKMIRLYENMQPETEIEKLIFNSKLEALRNQKIRKVNIYFFITLKRNGFKKDFMDMSVKFNNYKKIAEEERENTLTELNIILNRTKEYFASMKAEYERLTDEDLIDYVYSHLNPERKNIINAPKRFNPELTTREQIAFSPAKPSWSYFFIDGYYCVAVNMKVPPESAMITDLKTIMELPFTYSLQVAIDVPIMENELNKLKRKVKQSDLILKTSNNNYEAQNKFDEQDSLLKEMQSSTQKLFNVSICVIIKDKIYSNLSSKIEAAIQSFTKLSNAQAIKFDSDHERLFLSFLPGHGNLNKLTFVFKTDALAMWLPMWQNWKGTDNLQTLLKTDNDDLINFDFDDRDLNAKHKIIAGSTRKGKSFLSIYLLTNFLMSNSDNELTTIDIGPDYKFLTEIFEGSYFQVNLETDSLNLFPVKNEIIKGDNYDSDTIQFLATIIELLTSEKGEELTKNELNIIEKCIIYAYDNIDDNDMPILSNVETEMFEYKGRDNDDAKQARILGKALHYWTSGMYSKILNSKGGLNINNRIVSFDLSLLKAHPKLRDVVFFTINFMVLRKMQNKKKGRYQVVLDEFHEFGLNKIAAKMIADLYRMGGKYNLDITTISQSPKDFIKHPAADAIMNNTFIKIFLNVEDGIDVIERFGMNDRETVVISELKSRPGYYSQAFMKYGGNSVILKIEPSSVDYWICTNNKNDNLLKEEFNNVNSKAELLYNLARKYPKGHFTLREL</sequence>
<dbReference type="AlphaFoldDB" id="A0A519BHC3"/>
<proteinExistence type="predicted"/>
<evidence type="ECO:0000259" key="1">
    <source>
        <dbReference type="Pfam" id="PF19044"/>
    </source>
</evidence>
<dbReference type="EMBL" id="SGBC01000001">
    <property type="protein sequence ID" value="RZD16673.1"/>
    <property type="molecule type" value="Genomic_DNA"/>
</dbReference>
<dbReference type="SUPFAM" id="SSF52540">
    <property type="entry name" value="P-loop containing nucleoside triphosphate hydrolases"/>
    <property type="match status" value="1"/>
</dbReference>
<organism evidence="2 3">
    <name type="scientific">Acididesulfobacter guangdongensis</name>
    <dbReference type="NCBI Taxonomy" id="2597225"/>
    <lineage>
        <taxon>Bacteria</taxon>
        <taxon>Deltaproteobacteria</taxon>
        <taxon>Candidatus Acidulodesulfobacterales</taxon>
        <taxon>Candidatus Acididesulfobacter</taxon>
    </lineage>
</organism>
<dbReference type="Proteomes" id="UP000316562">
    <property type="component" value="Unassembled WGS sequence"/>
</dbReference>
<dbReference type="Gene3D" id="1.10.8.730">
    <property type="match status" value="1"/>
</dbReference>
<dbReference type="PANTHER" id="PTHR30121:SF6">
    <property type="entry name" value="SLR6007 PROTEIN"/>
    <property type="match status" value="1"/>
</dbReference>